<reference evidence="2 3" key="1">
    <citation type="submission" date="2023-07" db="EMBL/GenBank/DDBJ databases">
        <title>Sorghum-associated microbial communities from plants grown in Nebraska, USA.</title>
        <authorList>
            <person name="Schachtman D."/>
        </authorList>
    </citation>
    <scope>NUCLEOTIDE SEQUENCE [LARGE SCALE GENOMIC DNA]</scope>
    <source>
        <strain evidence="2 3">3773</strain>
    </source>
</reference>
<comment type="caution">
    <text evidence="2">The sequence shown here is derived from an EMBL/GenBank/DDBJ whole genome shotgun (WGS) entry which is preliminary data.</text>
</comment>
<keyword evidence="1" id="KW-0732">Signal</keyword>
<accession>A0ABU1TUS9</accession>
<feature type="signal peptide" evidence="1">
    <location>
        <begin position="1"/>
        <end position="18"/>
    </location>
</feature>
<evidence type="ECO:0000256" key="1">
    <source>
        <dbReference type="SAM" id="SignalP"/>
    </source>
</evidence>
<name>A0ABU1TUS9_9FLAO</name>
<organism evidence="2 3">
    <name type="scientific">Flavobacterium arsenatis</name>
    <dbReference type="NCBI Taxonomy" id="1484332"/>
    <lineage>
        <taxon>Bacteria</taxon>
        <taxon>Pseudomonadati</taxon>
        <taxon>Bacteroidota</taxon>
        <taxon>Flavobacteriia</taxon>
        <taxon>Flavobacteriales</taxon>
        <taxon>Flavobacteriaceae</taxon>
        <taxon>Flavobacterium</taxon>
    </lineage>
</organism>
<gene>
    <name evidence="2" type="ORF">J2X31_003643</name>
</gene>
<dbReference type="EMBL" id="JAVDVI010000025">
    <property type="protein sequence ID" value="MDR6969610.1"/>
    <property type="molecule type" value="Genomic_DNA"/>
</dbReference>
<keyword evidence="3" id="KW-1185">Reference proteome</keyword>
<proteinExistence type="predicted"/>
<feature type="chain" id="PRO_5045528388" evidence="1">
    <location>
        <begin position="19"/>
        <end position="155"/>
    </location>
</feature>
<protein>
    <submittedName>
        <fullName evidence="2">Uncharacterized protein</fullName>
    </submittedName>
</protein>
<sequence length="155" mass="18259">MQLKLIFFLLVLPFFGNAQNTDFDVKIYSHKSSTFENKFWLVLYKIDWNAKTIQYAQVHLKEGDEVSDLKSIRQIFRNAIPASKFIVLNPNKIKVERIRRKRNWLNFATPRIKSSPAERYFINGDTLGRRKKGGGYVLDKELTLRYQQENQKSGN</sequence>
<evidence type="ECO:0000313" key="3">
    <source>
        <dbReference type="Proteomes" id="UP001255185"/>
    </source>
</evidence>
<dbReference type="Proteomes" id="UP001255185">
    <property type="component" value="Unassembled WGS sequence"/>
</dbReference>
<evidence type="ECO:0000313" key="2">
    <source>
        <dbReference type="EMBL" id="MDR6969610.1"/>
    </source>
</evidence>
<dbReference type="RefSeq" id="WP_310028852.1">
    <property type="nucleotide sequence ID" value="NZ_JAVDVI010000025.1"/>
</dbReference>